<keyword evidence="2" id="KW-1185">Reference proteome</keyword>
<evidence type="ECO:0000313" key="1">
    <source>
        <dbReference type="EMBL" id="KAJ9084474.1"/>
    </source>
</evidence>
<dbReference type="EMBL" id="QTSX02000838">
    <property type="protein sequence ID" value="KAJ9084474.1"/>
    <property type="molecule type" value="Genomic_DNA"/>
</dbReference>
<comment type="caution">
    <text evidence="1">The sequence shown here is derived from an EMBL/GenBank/DDBJ whole genome shotgun (WGS) entry which is preliminary data.</text>
</comment>
<dbReference type="Proteomes" id="UP001165960">
    <property type="component" value="Unassembled WGS sequence"/>
</dbReference>
<name>A0ACC2UBR6_9FUNG</name>
<evidence type="ECO:0000313" key="2">
    <source>
        <dbReference type="Proteomes" id="UP001165960"/>
    </source>
</evidence>
<accession>A0ACC2UBR6</accession>
<sequence length="103" mass="11916">MCITSGPFAHWIVTTLSPHFLRHDYANGNYIPSLTPINVMTDAISDAKKYDDFLLDLEVHHSPLHLVVKGEQGNPYPMCSPKNPIFFSHHIFIDMAWYNWQMK</sequence>
<gene>
    <name evidence="1" type="ORF">DSO57_1024031</name>
</gene>
<protein>
    <submittedName>
        <fullName evidence="1">Uncharacterized protein</fullName>
    </submittedName>
</protein>
<reference evidence="1" key="1">
    <citation type="submission" date="2022-04" db="EMBL/GenBank/DDBJ databases">
        <title>Genome of the entomopathogenic fungus Entomophthora muscae.</title>
        <authorList>
            <person name="Elya C."/>
            <person name="Lovett B.R."/>
            <person name="Lee E."/>
            <person name="Macias A.M."/>
            <person name="Hajek A.E."/>
            <person name="De Bivort B.L."/>
            <person name="Kasson M.T."/>
            <person name="De Fine Licht H.H."/>
            <person name="Stajich J.E."/>
        </authorList>
    </citation>
    <scope>NUCLEOTIDE SEQUENCE</scope>
    <source>
        <strain evidence="1">Berkeley</strain>
    </source>
</reference>
<organism evidence="1 2">
    <name type="scientific">Entomophthora muscae</name>
    <dbReference type="NCBI Taxonomy" id="34485"/>
    <lineage>
        <taxon>Eukaryota</taxon>
        <taxon>Fungi</taxon>
        <taxon>Fungi incertae sedis</taxon>
        <taxon>Zoopagomycota</taxon>
        <taxon>Entomophthoromycotina</taxon>
        <taxon>Entomophthoromycetes</taxon>
        <taxon>Entomophthorales</taxon>
        <taxon>Entomophthoraceae</taxon>
        <taxon>Entomophthora</taxon>
    </lineage>
</organism>
<proteinExistence type="predicted"/>